<dbReference type="RefSeq" id="WP_052438506.1">
    <property type="nucleotide sequence ID" value="NZ_BBPN01000008.1"/>
</dbReference>
<organism evidence="1 2">
    <name type="scientific">Streptacidiphilus jiangxiensis</name>
    <dbReference type="NCBI Taxonomy" id="235985"/>
    <lineage>
        <taxon>Bacteria</taxon>
        <taxon>Bacillati</taxon>
        <taxon>Actinomycetota</taxon>
        <taxon>Actinomycetes</taxon>
        <taxon>Kitasatosporales</taxon>
        <taxon>Streptomycetaceae</taxon>
        <taxon>Streptacidiphilus</taxon>
    </lineage>
</organism>
<dbReference type="AlphaFoldDB" id="A0A1H7NXA3"/>
<proteinExistence type="predicted"/>
<protein>
    <submittedName>
        <fullName evidence="1">Uncharacterized protein</fullName>
    </submittedName>
</protein>
<dbReference type="Pfam" id="PF19384">
    <property type="entry name" value="DUF5959"/>
    <property type="match status" value="1"/>
</dbReference>
<dbReference type="Proteomes" id="UP000183015">
    <property type="component" value="Unassembled WGS sequence"/>
</dbReference>
<sequence>MTAEQLDLALLCDDQGNSVRITVLGPLQGVAGGLSGEIVVDTPFVAGRVARSLWRSRLTSWAEALDRLEAGEEIAWLHVQRGPSVYIHLNGERDCPEVVVEDDLVSMTTVRVPIDLPSDWTATHRDLLAAVLDAWDWHLSPE</sequence>
<evidence type="ECO:0000313" key="2">
    <source>
        <dbReference type="Proteomes" id="UP000183015"/>
    </source>
</evidence>
<dbReference type="EMBL" id="FOAZ01000007">
    <property type="protein sequence ID" value="SEL27939.1"/>
    <property type="molecule type" value="Genomic_DNA"/>
</dbReference>
<dbReference type="eggNOG" id="ENOG5034528">
    <property type="taxonomic scope" value="Bacteria"/>
</dbReference>
<keyword evidence="2" id="KW-1185">Reference proteome</keyword>
<gene>
    <name evidence="1" type="ORF">SAMN05414137_107109</name>
</gene>
<dbReference type="OrthoDB" id="3370158at2"/>
<name>A0A1H7NXA3_STRJI</name>
<evidence type="ECO:0000313" key="1">
    <source>
        <dbReference type="EMBL" id="SEL27939.1"/>
    </source>
</evidence>
<accession>A0A1H7NXA3</accession>
<reference evidence="2" key="1">
    <citation type="submission" date="2016-10" db="EMBL/GenBank/DDBJ databases">
        <authorList>
            <person name="Varghese N."/>
        </authorList>
    </citation>
    <scope>NUCLEOTIDE SEQUENCE [LARGE SCALE GENOMIC DNA]</scope>
    <source>
        <strain evidence="2">DSM 45096 / BCRC 16803 / CGMCC 4.1857 / CIP 109030 / JCM 12277 / KCTC 19219 / NBRC 100920 / 33214</strain>
    </source>
</reference>
<dbReference type="InterPro" id="IPR046003">
    <property type="entry name" value="DUF5959"/>
</dbReference>